<evidence type="ECO:0000256" key="1">
    <source>
        <dbReference type="SAM" id="MobiDB-lite"/>
    </source>
</evidence>
<proteinExistence type="predicted"/>
<comment type="caution">
    <text evidence="2">The sequence shown here is derived from an EMBL/GenBank/DDBJ whole genome shotgun (WGS) entry which is preliminary data.</text>
</comment>
<dbReference type="RefSeq" id="WP_120603697.1">
    <property type="nucleotide sequence ID" value="NZ_RAWE01000057.1"/>
</dbReference>
<sequence length="320" mass="36542">MSVLARSLEHEEATVASPSHPLPHEGRPAIMAELYEALTQRGLSLVDITWEQQRLHESRRWSVVEMLSSVDFTHVGESDRHLVWNAGRAELTTKPGADRLERLADVECRRWQEKNPTVAAIMQACGTWSRYWNEEEAHHETAFNRLSTVLRLEPISDATFIEFRKVFPDDDMLRTLTLLAISEVVAAVDYGQCSQMVQDPGLRALFKQVAADEVQHMTYFVAFAKALVDSGAYQAKEAFAVAHLFLRDGGEVHGSKRERVESRDTHVNWWDQLEHREGFYAPDALRKKEQLIFHALKRITGITVTSREDVEDTWMDLVGC</sequence>
<dbReference type="SUPFAM" id="SSF47240">
    <property type="entry name" value="Ferritin-like"/>
    <property type="match status" value="1"/>
</dbReference>
<dbReference type="GO" id="GO:0016491">
    <property type="term" value="F:oxidoreductase activity"/>
    <property type="evidence" value="ECO:0007669"/>
    <property type="project" value="InterPro"/>
</dbReference>
<keyword evidence="3" id="KW-1185">Reference proteome</keyword>
<dbReference type="Proteomes" id="UP000268313">
    <property type="component" value="Unassembled WGS sequence"/>
</dbReference>
<dbReference type="AlphaFoldDB" id="A0A3A8K2I0"/>
<reference evidence="3" key="1">
    <citation type="submission" date="2018-09" db="EMBL/GenBank/DDBJ databases">
        <authorList>
            <person name="Livingstone P.G."/>
            <person name="Whitworth D.E."/>
        </authorList>
    </citation>
    <scope>NUCLEOTIDE SEQUENCE [LARGE SCALE GENOMIC DNA]</scope>
    <source>
        <strain evidence="3">CA043D</strain>
    </source>
</reference>
<evidence type="ECO:0000313" key="2">
    <source>
        <dbReference type="EMBL" id="RKH02230.1"/>
    </source>
</evidence>
<dbReference type="InterPro" id="IPR012348">
    <property type="entry name" value="RNR-like"/>
</dbReference>
<name>A0A3A8K2I0_9BACT</name>
<dbReference type="EMBL" id="RAWE01000057">
    <property type="protein sequence ID" value="RKH02230.1"/>
    <property type="molecule type" value="Genomic_DNA"/>
</dbReference>
<feature type="region of interest" description="Disordered" evidence="1">
    <location>
        <begin position="1"/>
        <end position="25"/>
    </location>
</feature>
<dbReference type="InterPro" id="IPR009078">
    <property type="entry name" value="Ferritin-like_SF"/>
</dbReference>
<protein>
    <submittedName>
        <fullName evidence="2">Ferritin-like domain-containing protein</fullName>
    </submittedName>
</protein>
<dbReference type="Gene3D" id="1.10.620.20">
    <property type="entry name" value="Ribonucleotide Reductase, subunit A"/>
    <property type="match status" value="1"/>
</dbReference>
<accession>A0A3A8K2I0</accession>
<gene>
    <name evidence="2" type="ORF">D7X32_17515</name>
</gene>
<dbReference type="OrthoDB" id="581372at2"/>
<evidence type="ECO:0000313" key="3">
    <source>
        <dbReference type="Proteomes" id="UP000268313"/>
    </source>
</evidence>
<organism evidence="2 3">
    <name type="scientific">Corallococcus carmarthensis</name>
    <dbReference type="NCBI Taxonomy" id="2316728"/>
    <lineage>
        <taxon>Bacteria</taxon>
        <taxon>Pseudomonadati</taxon>
        <taxon>Myxococcota</taxon>
        <taxon>Myxococcia</taxon>
        <taxon>Myxococcales</taxon>
        <taxon>Cystobacterineae</taxon>
        <taxon>Myxococcaceae</taxon>
        <taxon>Corallococcus</taxon>
    </lineage>
</organism>